<dbReference type="OrthoDB" id="5989324at2759"/>
<protein>
    <submittedName>
        <fullName evidence="1">Uncharacterized protein</fullName>
    </submittedName>
</protein>
<accession>A0A7D9L2G1</accession>
<dbReference type="InterPro" id="IPR000477">
    <property type="entry name" value="RT_dom"/>
</dbReference>
<name>A0A7D9L2G1_PARCT</name>
<evidence type="ECO:0000313" key="1">
    <source>
        <dbReference type="EMBL" id="CAB4023655.1"/>
    </source>
</evidence>
<gene>
    <name evidence="1" type="ORF">PACLA_8A064170</name>
</gene>
<dbReference type="Proteomes" id="UP001152795">
    <property type="component" value="Unassembled WGS sequence"/>
</dbReference>
<feature type="non-terminal residue" evidence="1">
    <location>
        <position position="579"/>
    </location>
</feature>
<dbReference type="Pfam" id="PF00078">
    <property type="entry name" value="RVT_1"/>
    <property type="match status" value="1"/>
</dbReference>
<keyword evidence="2" id="KW-1185">Reference proteome</keyword>
<organism evidence="1 2">
    <name type="scientific">Paramuricea clavata</name>
    <name type="common">Red gorgonian</name>
    <name type="synonym">Violescent sea-whip</name>
    <dbReference type="NCBI Taxonomy" id="317549"/>
    <lineage>
        <taxon>Eukaryota</taxon>
        <taxon>Metazoa</taxon>
        <taxon>Cnidaria</taxon>
        <taxon>Anthozoa</taxon>
        <taxon>Octocorallia</taxon>
        <taxon>Malacalcyonacea</taxon>
        <taxon>Plexauridae</taxon>
        <taxon>Paramuricea</taxon>
    </lineage>
</organism>
<dbReference type="EMBL" id="CACRXK020012613">
    <property type="protein sequence ID" value="CAB4023655.1"/>
    <property type="molecule type" value="Genomic_DNA"/>
</dbReference>
<dbReference type="PANTHER" id="PTHR47510:SF3">
    <property type="entry name" value="ENDO_EXONUCLEASE_PHOSPHATASE DOMAIN-CONTAINING PROTEIN"/>
    <property type="match status" value="1"/>
</dbReference>
<dbReference type="PROSITE" id="PS50878">
    <property type="entry name" value="RT_POL"/>
    <property type="match status" value="1"/>
</dbReference>
<comment type="caution">
    <text evidence="1">The sequence shown here is derived from an EMBL/GenBank/DDBJ whole genome shotgun (WGS) entry which is preliminary data.</text>
</comment>
<dbReference type="InterPro" id="IPR043502">
    <property type="entry name" value="DNA/RNA_pol_sf"/>
</dbReference>
<proteinExistence type="predicted"/>
<evidence type="ECO:0000313" key="2">
    <source>
        <dbReference type="Proteomes" id="UP001152795"/>
    </source>
</evidence>
<dbReference type="SUPFAM" id="SSF56672">
    <property type="entry name" value="DNA/RNA polymerases"/>
    <property type="match status" value="1"/>
</dbReference>
<sequence length="579" mass="66617">ENFICDLLNIPWQTIETINDPNLAWKAWENNFNEVLDRHAPLRLQRIRHTAIPWLNSNIKKMMRNRDYHKKQSIKYGSEYHWRLYQASRNRVNIEIRKSKSRYYCQKIGECNKNDPKTTWKLINSLIGRASKTKHVNEIEIDDEIIRNDENISEAFNEFFINIGPKLASEVSNQSTNKVETYLENNKLIIPSFRFMFIPVDNVLKTLRHLNVSKGAGLDKIPAKMLRIAADIIAPSLTYIFNLSLSTGVFVENWKYAKVIPIYKEGNKRTLGNYRPISILPIISKVFEKEIFTQLYKHLNENCLISKFQSGFRPGHSTITALIQMCDNWYENMDNGKLTGVVFLDIRKAFDSIDHVILLEKLAFYGVSQLELAWFKSYLSNRQQQCQVNGCLSNKGEIICGVPQGSILGPLLFLIYINDLPNCLKTTTPCLYADDTQIFASSYDSVALANDINSDLENVTDWLNVNKLQSHPSKAKLIVIGSKQNLTNKVDWHRPTIGETTKLKFKEEEMEINNTTSNYIKECSIAGYTHVVIVEFPSSEYVVNQVITSVAMFILMIPVILLNGITVLTIWKSQHMRAK</sequence>
<reference evidence="1" key="1">
    <citation type="submission" date="2020-04" db="EMBL/GenBank/DDBJ databases">
        <authorList>
            <person name="Alioto T."/>
            <person name="Alioto T."/>
            <person name="Gomez Garrido J."/>
        </authorList>
    </citation>
    <scope>NUCLEOTIDE SEQUENCE</scope>
    <source>
        <strain evidence="1">A484AB</strain>
    </source>
</reference>
<dbReference type="CDD" id="cd01650">
    <property type="entry name" value="RT_nLTR_like"/>
    <property type="match status" value="1"/>
</dbReference>
<feature type="non-terminal residue" evidence="1">
    <location>
        <position position="1"/>
    </location>
</feature>
<dbReference type="AlphaFoldDB" id="A0A7D9L2G1"/>
<dbReference type="PANTHER" id="PTHR47510">
    <property type="entry name" value="REVERSE TRANSCRIPTASE DOMAIN-CONTAINING PROTEIN"/>
    <property type="match status" value="1"/>
</dbReference>